<sequence length="517" mass="57191">MPPRYLNPDDDVIVRHQQKVKNIVVFCRLISQMVSVSRPRHNGVKIVPSGLRPWLRARGLFFECFCAFSSAPDDPRPCQIVESSLSGNFFAFCHFGTQNAASKVYKTTTHIESFFDLPTLKFSSIVTPESNEIPDMNRLREGYARQPASVVFDLAPHFPGYFAEHISEYPAGTQQLSGRYFIGRRRIRNIVALVEAFHIPGRLPHLATAGPSKARLTPSVSAPGTSRIRAFSPARRTPEEQEVRLLRQLIGGSGITESSYEALLKQCQISASTSSKNTFQCSDSGKDENIKGVALFRVISGSCPLSAASPRPSESGTEQCVRKRPLVGLQPVPVVDGSTDGNGRVGTRPFGTWSLPLPGRERDGSAPLTGTRTRPVRRVRRVLLGIFRCSCRAACAKQSLDQTNQCMGTGNWQAINVHLYMFGPTPTPVKQRQNAFAAISSGHNTQHTKLKKPKDVLQLFDAIYSEHLLKRPLRPGRVGPVRFGLSYMVETDGSTRPVMPNGRRLRRLSRVTDGLEP</sequence>
<dbReference type="EMBL" id="JARIHO010000050">
    <property type="protein sequence ID" value="KAJ7321584.1"/>
    <property type="molecule type" value="Genomic_DNA"/>
</dbReference>
<comment type="caution">
    <text evidence="2">The sequence shown here is derived from an EMBL/GenBank/DDBJ whole genome shotgun (WGS) entry which is preliminary data.</text>
</comment>
<dbReference type="AlphaFoldDB" id="A0AAD6ZG31"/>
<evidence type="ECO:0000313" key="3">
    <source>
        <dbReference type="Proteomes" id="UP001218218"/>
    </source>
</evidence>
<proteinExistence type="predicted"/>
<protein>
    <submittedName>
        <fullName evidence="2">Uncharacterized protein</fullName>
    </submittedName>
</protein>
<accession>A0AAD6ZG31</accession>
<organism evidence="2 3">
    <name type="scientific">Mycena albidolilacea</name>
    <dbReference type="NCBI Taxonomy" id="1033008"/>
    <lineage>
        <taxon>Eukaryota</taxon>
        <taxon>Fungi</taxon>
        <taxon>Dikarya</taxon>
        <taxon>Basidiomycota</taxon>
        <taxon>Agaricomycotina</taxon>
        <taxon>Agaricomycetes</taxon>
        <taxon>Agaricomycetidae</taxon>
        <taxon>Agaricales</taxon>
        <taxon>Marasmiineae</taxon>
        <taxon>Mycenaceae</taxon>
        <taxon>Mycena</taxon>
    </lineage>
</organism>
<feature type="region of interest" description="Disordered" evidence="1">
    <location>
        <begin position="210"/>
        <end position="236"/>
    </location>
</feature>
<gene>
    <name evidence="2" type="ORF">DFH08DRAFT_818441</name>
</gene>
<feature type="region of interest" description="Disordered" evidence="1">
    <location>
        <begin position="331"/>
        <end position="371"/>
    </location>
</feature>
<keyword evidence="3" id="KW-1185">Reference proteome</keyword>
<evidence type="ECO:0000313" key="2">
    <source>
        <dbReference type="EMBL" id="KAJ7321584.1"/>
    </source>
</evidence>
<evidence type="ECO:0000256" key="1">
    <source>
        <dbReference type="SAM" id="MobiDB-lite"/>
    </source>
</evidence>
<dbReference type="Proteomes" id="UP001218218">
    <property type="component" value="Unassembled WGS sequence"/>
</dbReference>
<name>A0AAD6ZG31_9AGAR</name>
<reference evidence="2" key="1">
    <citation type="submission" date="2023-03" db="EMBL/GenBank/DDBJ databases">
        <title>Massive genome expansion in bonnet fungi (Mycena s.s.) driven by repeated elements and novel gene families across ecological guilds.</title>
        <authorList>
            <consortium name="Lawrence Berkeley National Laboratory"/>
            <person name="Harder C.B."/>
            <person name="Miyauchi S."/>
            <person name="Viragh M."/>
            <person name="Kuo A."/>
            <person name="Thoen E."/>
            <person name="Andreopoulos B."/>
            <person name="Lu D."/>
            <person name="Skrede I."/>
            <person name="Drula E."/>
            <person name="Henrissat B."/>
            <person name="Morin E."/>
            <person name="Kohler A."/>
            <person name="Barry K."/>
            <person name="LaButti K."/>
            <person name="Morin E."/>
            <person name="Salamov A."/>
            <person name="Lipzen A."/>
            <person name="Mereny Z."/>
            <person name="Hegedus B."/>
            <person name="Baldrian P."/>
            <person name="Stursova M."/>
            <person name="Weitz H."/>
            <person name="Taylor A."/>
            <person name="Grigoriev I.V."/>
            <person name="Nagy L.G."/>
            <person name="Martin F."/>
            <person name="Kauserud H."/>
        </authorList>
    </citation>
    <scope>NUCLEOTIDE SEQUENCE</scope>
    <source>
        <strain evidence="2">CBHHK002</strain>
    </source>
</reference>